<evidence type="ECO:0000313" key="3">
    <source>
        <dbReference type="Proteomes" id="UP001241603"/>
    </source>
</evidence>
<sequence length="389" mass="43989">MSEADEADFISGCKIDHLYPRDFKNGAGRFFNYVVEEDGATTVEYSPPFPSKNRIKLTLTFIHGSNEITKVTLKRFKHDKREGWVEDRFVSDEPFQLTHFSFEKLASLLQLLKDLDLASLNLPRIPIMEGAISGIDPEFAKKIKTLLIQPDGQRIVEEVVSSGVITSHDIVNIGYRKAQLEQFRLMLDDAGELRAYAQREDVRIDQPEKAWQHFLKHNEWIFGFGLDYRFLSILQEEAVVGSPDLAGRDAPIVDFLLSATHFTVLVEVKQPGTPLFGASRARSGSWRLSTDLIESVSQVLQQKAAWQVKAESNHGGNYDRQGSLIRQGTTDPKCILVIGSDNAFSGSDAERQAKFRTFELLRRDSRNIDILTYSELYQRAAFVVGRSAQ</sequence>
<comment type="caution">
    <text evidence="2">The sequence shown here is derived from an EMBL/GenBank/DDBJ whole genome shotgun (WGS) entry which is preliminary data.</text>
</comment>
<dbReference type="RefSeq" id="WP_266349987.1">
    <property type="nucleotide sequence ID" value="NZ_JAPKNG010000005.1"/>
</dbReference>
<dbReference type="Proteomes" id="UP001241603">
    <property type="component" value="Unassembled WGS sequence"/>
</dbReference>
<feature type="domain" description="Shedu protein SduA C-terminal" evidence="1">
    <location>
        <begin position="206"/>
        <end position="377"/>
    </location>
</feature>
<proteinExistence type="predicted"/>
<keyword evidence="3" id="KW-1185">Reference proteome</keyword>
<name>A0ABU0H9T8_9HYPH</name>
<dbReference type="InterPro" id="IPR025359">
    <property type="entry name" value="SduA_C"/>
</dbReference>
<dbReference type="EMBL" id="JAUSVO010000005">
    <property type="protein sequence ID" value="MDQ0439084.1"/>
    <property type="molecule type" value="Genomic_DNA"/>
</dbReference>
<evidence type="ECO:0000259" key="1">
    <source>
        <dbReference type="Pfam" id="PF14082"/>
    </source>
</evidence>
<dbReference type="Pfam" id="PF14082">
    <property type="entry name" value="SduA_C"/>
    <property type="match status" value="1"/>
</dbReference>
<organism evidence="2 3">
    <name type="scientific">Kaistia dalseonensis</name>
    <dbReference type="NCBI Taxonomy" id="410840"/>
    <lineage>
        <taxon>Bacteria</taxon>
        <taxon>Pseudomonadati</taxon>
        <taxon>Pseudomonadota</taxon>
        <taxon>Alphaproteobacteria</taxon>
        <taxon>Hyphomicrobiales</taxon>
        <taxon>Kaistiaceae</taxon>
        <taxon>Kaistia</taxon>
    </lineage>
</organism>
<gene>
    <name evidence="2" type="ORF">QO014_003485</name>
</gene>
<reference evidence="2 3" key="1">
    <citation type="submission" date="2023-07" db="EMBL/GenBank/DDBJ databases">
        <title>Genomic Encyclopedia of Type Strains, Phase IV (KMG-IV): sequencing the most valuable type-strain genomes for metagenomic binning, comparative biology and taxonomic classification.</title>
        <authorList>
            <person name="Goeker M."/>
        </authorList>
    </citation>
    <scope>NUCLEOTIDE SEQUENCE [LARGE SCALE GENOMIC DNA]</scope>
    <source>
        <strain evidence="2 3">B6-8</strain>
    </source>
</reference>
<accession>A0ABU0H9T8</accession>
<protein>
    <recommendedName>
        <fullName evidence="1">Shedu protein SduA C-terminal domain-containing protein</fullName>
    </recommendedName>
</protein>
<evidence type="ECO:0000313" key="2">
    <source>
        <dbReference type="EMBL" id="MDQ0439084.1"/>
    </source>
</evidence>